<keyword evidence="3" id="KW-1185">Reference proteome</keyword>
<dbReference type="SUPFAM" id="SSF52266">
    <property type="entry name" value="SGNH hydrolase"/>
    <property type="match status" value="1"/>
</dbReference>
<dbReference type="PANTHER" id="PTHR30383">
    <property type="entry name" value="THIOESTERASE 1/PROTEASE 1/LYSOPHOSPHOLIPASE L1"/>
    <property type="match status" value="1"/>
</dbReference>
<name>A0ABN8KJ01_9BACI</name>
<dbReference type="Gene3D" id="3.40.50.1110">
    <property type="entry name" value="SGNH hydrolase"/>
    <property type="match status" value="1"/>
</dbReference>
<dbReference type="CDD" id="cd04506">
    <property type="entry name" value="SGNH_hydrolase_YpmR_like"/>
    <property type="match status" value="1"/>
</dbReference>
<dbReference type="Proteomes" id="UP000838308">
    <property type="component" value="Unassembled WGS sequence"/>
</dbReference>
<dbReference type="PANTHER" id="PTHR30383:SF27">
    <property type="entry name" value="SPORE GERMINATION LIPASE LIPC"/>
    <property type="match status" value="1"/>
</dbReference>
<feature type="domain" description="SGNH hydrolase-type esterase" evidence="1">
    <location>
        <begin position="78"/>
        <end position="266"/>
    </location>
</feature>
<dbReference type="EMBL" id="CALBWS010000001">
    <property type="protein sequence ID" value="CAH2713022.1"/>
    <property type="molecule type" value="Genomic_DNA"/>
</dbReference>
<accession>A0ABN8KJ01</accession>
<dbReference type="InterPro" id="IPR013830">
    <property type="entry name" value="SGNH_hydro"/>
</dbReference>
<evidence type="ECO:0000259" key="1">
    <source>
        <dbReference type="Pfam" id="PF13472"/>
    </source>
</evidence>
<dbReference type="Pfam" id="PF13472">
    <property type="entry name" value="Lipase_GDSL_2"/>
    <property type="match status" value="1"/>
</dbReference>
<comment type="caution">
    <text evidence="2">The sequence shown here is derived from an EMBL/GenBank/DDBJ whole genome shotgun (WGS) entry which is preliminary data.</text>
</comment>
<evidence type="ECO:0000313" key="2">
    <source>
        <dbReference type="EMBL" id="CAH2713022.1"/>
    </source>
</evidence>
<reference evidence="2" key="1">
    <citation type="submission" date="2022-04" db="EMBL/GenBank/DDBJ databases">
        <authorList>
            <person name="Criscuolo A."/>
        </authorList>
    </citation>
    <scope>NUCLEOTIDE SEQUENCE</scope>
    <source>
        <strain evidence="2">CIP111895</strain>
    </source>
</reference>
<dbReference type="InterPro" id="IPR036514">
    <property type="entry name" value="SGNH_hydro_sf"/>
</dbReference>
<sequence length="277" mass="31532">MFHILTMIKLKKRPERMSFMNKNVIRSITAIAVLFCLLWLIGLGWAVGEYYAGKPEKVPEAKTVSKKVENKKGLTIVALGDSLTRGTGDETGKGYVGDLIDEIKDKTKRPVQLTNLGIIGQRSEQLRSQVQETEVGRQIQKADIVLVTIGGNDLFRGGQGLSDFKTDEIATIEKKYLDNLKFIFDQIRKYNSNANVFFIGLYNPFIELDQGKEMSKVVRQWNYDSAEVSAIYPKIVFVPTFDLFELRVNDYLYSDKFHPNSKGYRLIAERVASLLTW</sequence>
<dbReference type="InterPro" id="IPR051532">
    <property type="entry name" value="Ester_Hydrolysis_Enzymes"/>
</dbReference>
<proteinExistence type="predicted"/>
<evidence type="ECO:0000313" key="3">
    <source>
        <dbReference type="Proteomes" id="UP000838308"/>
    </source>
</evidence>
<gene>
    <name evidence="2" type="ORF">BACCIP111895_00155</name>
</gene>
<organism evidence="2 3">
    <name type="scientific">Neobacillus rhizosphaerae</name>
    <dbReference type="NCBI Taxonomy" id="2880965"/>
    <lineage>
        <taxon>Bacteria</taxon>
        <taxon>Bacillati</taxon>
        <taxon>Bacillota</taxon>
        <taxon>Bacilli</taxon>
        <taxon>Bacillales</taxon>
        <taxon>Bacillaceae</taxon>
        <taxon>Neobacillus</taxon>
    </lineage>
</organism>
<protein>
    <recommendedName>
        <fullName evidence="1">SGNH hydrolase-type esterase domain-containing protein</fullName>
    </recommendedName>
</protein>